<protein>
    <submittedName>
        <fullName evidence="1">Uncharacterized protein</fullName>
    </submittedName>
</protein>
<reference evidence="1 2" key="1">
    <citation type="submission" date="2016-11" db="EMBL/GenBank/DDBJ databases">
        <title>Whole genomes of Flavobacteriaceae.</title>
        <authorList>
            <person name="Stine C."/>
            <person name="Li C."/>
            <person name="Tadesse D."/>
        </authorList>
    </citation>
    <scope>NUCLEOTIDE SEQUENCE [LARGE SCALE GENOMIC DNA]</scope>
    <source>
        <strain evidence="1 2">ATCC 19366</strain>
    </source>
</reference>
<dbReference type="AlphaFoldDB" id="A0AB36NYJ1"/>
<name>A0AB36NYJ1_9FLAO</name>
<dbReference type="Proteomes" id="UP000198431">
    <property type="component" value="Unassembled WGS sequence"/>
</dbReference>
<comment type="caution">
    <text evidence="1">The sequence shown here is derived from an EMBL/GenBank/DDBJ whole genome shotgun (WGS) entry which is preliminary data.</text>
</comment>
<evidence type="ECO:0000313" key="1">
    <source>
        <dbReference type="EMBL" id="OXB03164.1"/>
    </source>
</evidence>
<sequence length="62" mass="7278">MKVQRDKCSEVQRDKALRTYINFYVQSFKKTLRPEASGLRKTFANSAVKFLCSKGRKNYTLQ</sequence>
<gene>
    <name evidence="1" type="ORF">B0A72_15475</name>
</gene>
<dbReference type="EMBL" id="MUHB01000015">
    <property type="protein sequence ID" value="OXB03164.1"/>
    <property type="molecule type" value="Genomic_DNA"/>
</dbReference>
<evidence type="ECO:0000313" key="2">
    <source>
        <dbReference type="Proteomes" id="UP000198431"/>
    </source>
</evidence>
<accession>A0AB36NYJ1</accession>
<proteinExistence type="predicted"/>
<organism evidence="1 2">
    <name type="scientific">Flavobacterium pectinovorum</name>
    <dbReference type="NCBI Taxonomy" id="29533"/>
    <lineage>
        <taxon>Bacteria</taxon>
        <taxon>Pseudomonadati</taxon>
        <taxon>Bacteroidota</taxon>
        <taxon>Flavobacteriia</taxon>
        <taxon>Flavobacteriales</taxon>
        <taxon>Flavobacteriaceae</taxon>
        <taxon>Flavobacterium</taxon>
    </lineage>
</organism>